<dbReference type="Proteomes" id="UP001066276">
    <property type="component" value="Chromosome 9"/>
</dbReference>
<protein>
    <submittedName>
        <fullName evidence="1">Uncharacterized protein</fullName>
    </submittedName>
</protein>
<dbReference type="AlphaFoldDB" id="A0AAV7MJ85"/>
<accession>A0AAV7MJ85</accession>
<proteinExistence type="predicted"/>
<dbReference type="EMBL" id="JANPWB010000013">
    <property type="protein sequence ID" value="KAJ1103846.1"/>
    <property type="molecule type" value="Genomic_DNA"/>
</dbReference>
<name>A0AAV7MJ85_PLEWA</name>
<evidence type="ECO:0000313" key="2">
    <source>
        <dbReference type="Proteomes" id="UP001066276"/>
    </source>
</evidence>
<comment type="caution">
    <text evidence="1">The sequence shown here is derived from an EMBL/GenBank/DDBJ whole genome shotgun (WGS) entry which is preliminary data.</text>
</comment>
<sequence length="109" mass="12015">MTGAGSEDEEILNPLFTSNFITPNPGLLVPVWVPALPALRGTNKLARKRQGMLRGREGLCDSSKKEKMDYMLCKGSGTEAMSLSLWRGKDLLILSNKGEQRVMDLFSVT</sequence>
<evidence type="ECO:0000313" key="1">
    <source>
        <dbReference type="EMBL" id="KAJ1103846.1"/>
    </source>
</evidence>
<organism evidence="1 2">
    <name type="scientific">Pleurodeles waltl</name>
    <name type="common">Iberian ribbed newt</name>
    <dbReference type="NCBI Taxonomy" id="8319"/>
    <lineage>
        <taxon>Eukaryota</taxon>
        <taxon>Metazoa</taxon>
        <taxon>Chordata</taxon>
        <taxon>Craniata</taxon>
        <taxon>Vertebrata</taxon>
        <taxon>Euteleostomi</taxon>
        <taxon>Amphibia</taxon>
        <taxon>Batrachia</taxon>
        <taxon>Caudata</taxon>
        <taxon>Salamandroidea</taxon>
        <taxon>Salamandridae</taxon>
        <taxon>Pleurodelinae</taxon>
        <taxon>Pleurodeles</taxon>
    </lineage>
</organism>
<keyword evidence="2" id="KW-1185">Reference proteome</keyword>
<reference evidence="1" key="1">
    <citation type="journal article" date="2022" name="bioRxiv">
        <title>Sequencing and chromosome-scale assembly of the giantPleurodeles waltlgenome.</title>
        <authorList>
            <person name="Brown T."/>
            <person name="Elewa A."/>
            <person name="Iarovenko S."/>
            <person name="Subramanian E."/>
            <person name="Araus A.J."/>
            <person name="Petzold A."/>
            <person name="Susuki M."/>
            <person name="Suzuki K.-i.T."/>
            <person name="Hayashi T."/>
            <person name="Toyoda A."/>
            <person name="Oliveira C."/>
            <person name="Osipova E."/>
            <person name="Leigh N.D."/>
            <person name="Simon A."/>
            <person name="Yun M.H."/>
        </authorList>
    </citation>
    <scope>NUCLEOTIDE SEQUENCE</scope>
    <source>
        <strain evidence="1">20211129_DDA</strain>
        <tissue evidence="1">Liver</tissue>
    </source>
</reference>
<gene>
    <name evidence="1" type="ORF">NDU88_001267</name>
</gene>